<organism evidence="2 3">
    <name type="scientific">Fructobacillus fructosus</name>
    <dbReference type="NCBI Taxonomy" id="1631"/>
    <lineage>
        <taxon>Bacteria</taxon>
        <taxon>Bacillati</taxon>
        <taxon>Bacillota</taxon>
        <taxon>Bacilli</taxon>
        <taxon>Lactobacillales</taxon>
        <taxon>Lactobacillaceae</taxon>
        <taxon>Fructobacillus</taxon>
    </lineage>
</organism>
<comment type="caution">
    <text evidence="2">The sequence shown here is derived from an EMBL/GenBank/DDBJ whole genome shotgun (WGS) entry which is preliminary data.</text>
</comment>
<dbReference type="EMBL" id="CAUZLR010000001">
    <property type="protein sequence ID" value="CAK1223225.1"/>
    <property type="molecule type" value="Genomic_DNA"/>
</dbReference>
<evidence type="ECO:0000313" key="3">
    <source>
        <dbReference type="Proteomes" id="UP001314261"/>
    </source>
</evidence>
<dbReference type="RefSeq" id="WP_187753183.1">
    <property type="nucleotide sequence ID" value="NZ_CAUZLR010000001.1"/>
</dbReference>
<protein>
    <submittedName>
        <fullName evidence="2">Uncharacterized protein</fullName>
    </submittedName>
</protein>
<keyword evidence="3" id="KW-1185">Reference proteome</keyword>
<gene>
    <name evidence="2" type="ORF">R54839_PPFHFPJH_00048</name>
</gene>
<sequence>MTGLKRKKIARNVPALFLVLLALHKMLTTDKPIAAFFAGLGAVMILYGLWRILSSSFLNKRR</sequence>
<keyword evidence="1" id="KW-0812">Transmembrane</keyword>
<feature type="transmembrane region" description="Helical" evidence="1">
    <location>
        <begin position="33"/>
        <end position="53"/>
    </location>
</feature>
<keyword evidence="1" id="KW-0472">Membrane</keyword>
<name>A0ABM9ML10_9LACO</name>
<feature type="transmembrane region" description="Helical" evidence="1">
    <location>
        <begin position="9"/>
        <end position="27"/>
    </location>
</feature>
<keyword evidence="1" id="KW-1133">Transmembrane helix</keyword>
<reference evidence="2 3" key="1">
    <citation type="submission" date="2023-10" db="EMBL/GenBank/DDBJ databases">
        <authorList>
            <person name="Botero Cardona J."/>
        </authorList>
    </citation>
    <scope>NUCLEOTIDE SEQUENCE [LARGE SCALE GENOMIC DNA]</scope>
    <source>
        <strain evidence="2 3">R-54839</strain>
    </source>
</reference>
<evidence type="ECO:0000313" key="2">
    <source>
        <dbReference type="EMBL" id="CAK1223225.1"/>
    </source>
</evidence>
<dbReference type="Proteomes" id="UP001314261">
    <property type="component" value="Unassembled WGS sequence"/>
</dbReference>
<evidence type="ECO:0000256" key="1">
    <source>
        <dbReference type="SAM" id="Phobius"/>
    </source>
</evidence>
<accession>A0ABM9ML10</accession>
<proteinExistence type="predicted"/>